<dbReference type="EMBL" id="DXEV01000146">
    <property type="protein sequence ID" value="HIX57273.1"/>
    <property type="molecule type" value="Genomic_DNA"/>
</dbReference>
<protein>
    <submittedName>
        <fullName evidence="2">Uncharacterized protein</fullName>
    </submittedName>
</protein>
<proteinExistence type="predicted"/>
<dbReference type="AlphaFoldDB" id="A0A9D1WDX8"/>
<evidence type="ECO:0000313" key="3">
    <source>
        <dbReference type="Proteomes" id="UP000886829"/>
    </source>
</evidence>
<evidence type="ECO:0000256" key="1">
    <source>
        <dbReference type="SAM" id="MobiDB-lite"/>
    </source>
</evidence>
<comment type="caution">
    <text evidence="2">The sequence shown here is derived from an EMBL/GenBank/DDBJ whole genome shotgun (WGS) entry which is preliminary data.</text>
</comment>
<feature type="compositionally biased region" description="Low complexity" evidence="1">
    <location>
        <begin position="62"/>
        <end position="84"/>
    </location>
</feature>
<evidence type="ECO:0000313" key="2">
    <source>
        <dbReference type="EMBL" id="HIX57273.1"/>
    </source>
</evidence>
<accession>A0A9D1WDX8</accession>
<reference evidence="2" key="2">
    <citation type="submission" date="2021-04" db="EMBL/GenBank/DDBJ databases">
        <authorList>
            <person name="Gilroy R."/>
        </authorList>
    </citation>
    <scope>NUCLEOTIDE SEQUENCE</scope>
    <source>
        <strain evidence="2">USASDec5-558</strain>
    </source>
</reference>
<sequence>MLSPQNAEVTKDSAAFAPLDATGSTATPAPAPDLQVESSSSALSQSQTSTSAEPNVLVSSDAPASQATGTAQATGATQDIGAADTSDDGDVVTSPSDQSISFELELIQYKKMLVLDEIPYQELLKVNPVARQLDQLLQALASFGKGRMPTTEQLDAFTNKYCWAKSIMISCLLLLHKSEGKINFLDLVPGSGFSSKDWSLVLGKLQALEIISLNSNFARFYALESPESYLKTPVHSDEQMKIYKVMYPDAHTDEHILSREEEFAFCILKGEKAIPLVDYVEVVSALCENVKQLQELLIMLYLSGKLRIRNDVLYFLPKR</sequence>
<reference evidence="2" key="1">
    <citation type="journal article" date="2021" name="PeerJ">
        <title>Extensive microbial diversity within the chicken gut microbiome revealed by metagenomics and culture.</title>
        <authorList>
            <person name="Gilroy R."/>
            <person name="Ravi A."/>
            <person name="Getino M."/>
            <person name="Pursley I."/>
            <person name="Horton D.L."/>
            <person name="Alikhan N.F."/>
            <person name="Baker D."/>
            <person name="Gharbi K."/>
            <person name="Hall N."/>
            <person name="Watson M."/>
            <person name="Adriaenssens E.M."/>
            <person name="Foster-Nyarko E."/>
            <person name="Jarju S."/>
            <person name="Secka A."/>
            <person name="Antonio M."/>
            <person name="Oren A."/>
            <person name="Chaudhuri R.R."/>
            <person name="La Ragione R."/>
            <person name="Hildebrand F."/>
            <person name="Pallen M.J."/>
        </authorList>
    </citation>
    <scope>NUCLEOTIDE SEQUENCE</scope>
    <source>
        <strain evidence="2">USASDec5-558</strain>
    </source>
</reference>
<organism evidence="2 3">
    <name type="scientific">Candidatus Anaerobiospirillum pullistercoris</name>
    <dbReference type="NCBI Taxonomy" id="2838452"/>
    <lineage>
        <taxon>Bacteria</taxon>
        <taxon>Pseudomonadati</taxon>
        <taxon>Pseudomonadota</taxon>
        <taxon>Gammaproteobacteria</taxon>
        <taxon>Aeromonadales</taxon>
        <taxon>Succinivibrionaceae</taxon>
        <taxon>Anaerobiospirillum</taxon>
    </lineage>
</organism>
<feature type="compositionally biased region" description="Low complexity" evidence="1">
    <location>
        <begin position="38"/>
        <end position="52"/>
    </location>
</feature>
<dbReference type="Proteomes" id="UP000886829">
    <property type="component" value="Unassembled WGS sequence"/>
</dbReference>
<feature type="region of interest" description="Disordered" evidence="1">
    <location>
        <begin position="1"/>
        <end position="96"/>
    </location>
</feature>
<gene>
    <name evidence="2" type="ORF">H9850_07365</name>
</gene>
<name>A0A9D1WDX8_9GAMM</name>